<sequence length="239" mass="28768">MIYTCLTDDIRRPLAEKEPRRTTYLRLLWQDPLQYSIDDDQCHSYQRVDAGLLYSSRLTRFEYLPLYLQHTNVYLSVHHLAIYAASLLPQEPFVLPLGNVIVGFNGWLMTPEKWRQSAVNIAPFLHLYKRHAQINITLDPIAGYEFSKIFDIQEYEKWWNCFEQQVDSLWVWPNTYALTQRAKAHFYIKKDYCETWMRRNCKDRKPKMTSNWIESVGLRHLRKWRDMRGVSGRPRSWML</sequence>
<gene>
    <name evidence="1" type="ORF">EJ02DRAFT_456905</name>
</gene>
<protein>
    <submittedName>
        <fullName evidence="1">Uncharacterized protein</fullName>
    </submittedName>
</protein>
<evidence type="ECO:0000313" key="1">
    <source>
        <dbReference type="EMBL" id="KAF1939500.1"/>
    </source>
</evidence>
<accession>A0A6A5SII6</accession>
<dbReference type="Proteomes" id="UP000800038">
    <property type="component" value="Unassembled WGS sequence"/>
</dbReference>
<proteinExistence type="predicted"/>
<dbReference type="EMBL" id="ML976080">
    <property type="protein sequence ID" value="KAF1939500.1"/>
    <property type="molecule type" value="Genomic_DNA"/>
</dbReference>
<reference evidence="1" key="1">
    <citation type="journal article" date="2020" name="Stud. Mycol.">
        <title>101 Dothideomycetes genomes: a test case for predicting lifestyles and emergence of pathogens.</title>
        <authorList>
            <person name="Haridas S."/>
            <person name="Albert R."/>
            <person name="Binder M."/>
            <person name="Bloem J."/>
            <person name="Labutti K."/>
            <person name="Salamov A."/>
            <person name="Andreopoulos B."/>
            <person name="Baker S."/>
            <person name="Barry K."/>
            <person name="Bills G."/>
            <person name="Bluhm B."/>
            <person name="Cannon C."/>
            <person name="Castanera R."/>
            <person name="Culley D."/>
            <person name="Daum C."/>
            <person name="Ezra D."/>
            <person name="Gonzalez J."/>
            <person name="Henrissat B."/>
            <person name="Kuo A."/>
            <person name="Liang C."/>
            <person name="Lipzen A."/>
            <person name="Lutzoni F."/>
            <person name="Magnuson J."/>
            <person name="Mondo S."/>
            <person name="Nolan M."/>
            <person name="Ohm R."/>
            <person name="Pangilinan J."/>
            <person name="Park H.-J."/>
            <person name="Ramirez L."/>
            <person name="Alfaro M."/>
            <person name="Sun H."/>
            <person name="Tritt A."/>
            <person name="Yoshinaga Y."/>
            <person name="Zwiers L.-H."/>
            <person name="Turgeon B."/>
            <person name="Goodwin S."/>
            <person name="Spatafora J."/>
            <person name="Crous P."/>
            <person name="Grigoriev I."/>
        </authorList>
    </citation>
    <scope>NUCLEOTIDE SEQUENCE</scope>
    <source>
        <strain evidence="1">CBS 161.51</strain>
    </source>
</reference>
<dbReference type="AlphaFoldDB" id="A0A6A5SII6"/>
<evidence type="ECO:0000313" key="2">
    <source>
        <dbReference type="Proteomes" id="UP000800038"/>
    </source>
</evidence>
<organism evidence="1 2">
    <name type="scientific">Clathrospora elynae</name>
    <dbReference type="NCBI Taxonomy" id="706981"/>
    <lineage>
        <taxon>Eukaryota</taxon>
        <taxon>Fungi</taxon>
        <taxon>Dikarya</taxon>
        <taxon>Ascomycota</taxon>
        <taxon>Pezizomycotina</taxon>
        <taxon>Dothideomycetes</taxon>
        <taxon>Pleosporomycetidae</taxon>
        <taxon>Pleosporales</taxon>
        <taxon>Diademaceae</taxon>
        <taxon>Clathrospora</taxon>
    </lineage>
</organism>
<keyword evidence="2" id="KW-1185">Reference proteome</keyword>
<name>A0A6A5SII6_9PLEO</name>